<sequence>MTGYRTTDFHAREEDIQKLTGTAEFRWPRNPDFRRQPCETKRNTSARLIDFGMYCQVEDQRITIKRTHPPAKDCIMSMPTMLHLTRKHFQQDTEELDGRMPEIFHQQDGYRDRKNLTHKSLDSPAGEQNVFLKSLNTSTRILYIETEGPYTEMFTTGTFKAKQIASPRDYGYK</sequence>
<organism evidence="1 2">
    <name type="scientific">Trichonephila clavata</name>
    <name type="common">Joro spider</name>
    <name type="synonym">Nephila clavata</name>
    <dbReference type="NCBI Taxonomy" id="2740835"/>
    <lineage>
        <taxon>Eukaryota</taxon>
        <taxon>Metazoa</taxon>
        <taxon>Ecdysozoa</taxon>
        <taxon>Arthropoda</taxon>
        <taxon>Chelicerata</taxon>
        <taxon>Arachnida</taxon>
        <taxon>Araneae</taxon>
        <taxon>Araneomorphae</taxon>
        <taxon>Entelegynae</taxon>
        <taxon>Araneoidea</taxon>
        <taxon>Nephilidae</taxon>
        <taxon>Trichonephila</taxon>
    </lineage>
</organism>
<evidence type="ECO:0000313" key="1">
    <source>
        <dbReference type="EMBL" id="GFR22889.1"/>
    </source>
</evidence>
<accession>A0A8X6HFX3</accession>
<keyword evidence="2" id="KW-1185">Reference proteome</keyword>
<protein>
    <submittedName>
        <fullName evidence="1">Uncharacterized protein</fullName>
    </submittedName>
</protein>
<dbReference type="Proteomes" id="UP000887116">
    <property type="component" value="Unassembled WGS sequence"/>
</dbReference>
<gene>
    <name evidence="1" type="ORF">TNCT_170191</name>
</gene>
<dbReference type="AlphaFoldDB" id="A0A8X6HFX3"/>
<comment type="caution">
    <text evidence="1">The sequence shown here is derived from an EMBL/GenBank/DDBJ whole genome shotgun (WGS) entry which is preliminary data.</text>
</comment>
<proteinExistence type="predicted"/>
<evidence type="ECO:0000313" key="2">
    <source>
        <dbReference type="Proteomes" id="UP000887116"/>
    </source>
</evidence>
<reference evidence="1" key="1">
    <citation type="submission" date="2020-07" db="EMBL/GenBank/DDBJ databases">
        <title>Multicomponent nature underlies the extraordinary mechanical properties of spider dragline silk.</title>
        <authorList>
            <person name="Kono N."/>
            <person name="Nakamura H."/>
            <person name="Mori M."/>
            <person name="Yoshida Y."/>
            <person name="Ohtoshi R."/>
            <person name="Malay A.D."/>
            <person name="Moran D.A.P."/>
            <person name="Tomita M."/>
            <person name="Numata K."/>
            <person name="Arakawa K."/>
        </authorList>
    </citation>
    <scope>NUCLEOTIDE SEQUENCE</scope>
</reference>
<dbReference type="EMBL" id="BMAO01008375">
    <property type="protein sequence ID" value="GFR22889.1"/>
    <property type="molecule type" value="Genomic_DNA"/>
</dbReference>
<name>A0A8X6HFX3_TRICU</name>